<dbReference type="EMBL" id="JBDJPC010000006">
    <property type="protein sequence ID" value="KAL1497346.1"/>
    <property type="molecule type" value="Genomic_DNA"/>
</dbReference>
<proteinExistence type="predicted"/>
<organism evidence="2 3">
    <name type="scientific">Hypothenemus hampei</name>
    <name type="common">Coffee berry borer</name>
    <dbReference type="NCBI Taxonomy" id="57062"/>
    <lineage>
        <taxon>Eukaryota</taxon>
        <taxon>Metazoa</taxon>
        <taxon>Ecdysozoa</taxon>
        <taxon>Arthropoda</taxon>
        <taxon>Hexapoda</taxon>
        <taxon>Insecta</taxon>
        <taxon>Pterygota</taxon>
        <taxon>Neoptera</taxon>
        <taxon>Endopterygota</taxon>
        <taxon>Coleoptera</taxon>
        <taxon>Polyphaga</taxon>
        <taxon>Cucujiformia</taxon>
        <taxon>Curculionidae</taxon>
        <taxon>Scolytinae</taxon>
        <taxon>Hypothenemus</taxon>
    </lineage>
</organism>
<evidence type="ECO:0000313" key="3">
    <source>
        <dbReference type="Proteomes" id="UP001566132"/>
    </source>
</evidence>
<evidence type="ECO:0000256" key="1">
    <source>
        <dbReference type="SAM" id="SignalP"/>
    </source>
</evidence>
<keyword evidence="1" id="KW-0732">Signal</keyword>
<gene>
    <name evidence="2" type="ORF">ABEB36_008328</name>
</gene>
<comment type="caution">
    <text evidence="2">The sequence shown here is derived from an EMBL/GenBank/DDBJ whole genome shotgun (WGS) entry which is preliminary data.</text>
</comment>
<dbReference type="AlphaFoldDB" id="A0ABD1ELX8"/>
<feature type="chain" id="PRO_5044838000" evidence="1">
    <location>
        <begin position="27"/>
        <end position="286"/>
    </location>
</feature>
<reference evidence="2 3" key="1">
    <citation type="submission" date="2024-05" db="EMBL/GenBank/DDBJ databases">
        <title>Genetic variation in Jamaican populations of the coffee berry borer (Hypothenemus hampei).</title>
        <authorList>
            <person name="Errbii M."/>
            <person name="Myrie A."/>
        </authorList>
    </citation>
    <scope>NUCLEOTIDE SEQUENCE [LARGE SCALE GENOMIC DNA]</scope>
    <source>
        <strain evidence="2">JA-Hopewell-2020-01-JO</strain>
        <tissue evidence="2">Whole body</tissue>
    </source>
</reference>
<keyword evidence="3" id="KW-1185">Reference proteome</keyword>
<sequence>MMKIDKKVLKTCLFKLILCLLDGTTSFSDRGGAHIKCMSYIRIISSTVNSGYNVPGSSLSLPLFDKNLCLERWYCEQIINNTQTISTPDAIEVTSEETNGEISNIRVIQMQNSKPRTLSNHEKFRLMNQKGIKIAEISSDISTASVGVDKLSQPNIEPKDCNMFVGEYNVGENVRVITVKNYLQTKKEDNNISIDNSQSHSLVKEITNNSYLHVYTDGTRQKRAKKLSVCRILRCLLKLKNVAAQKDLEIRIMLRRHPKKMPAPVPTLDADAGSGVTSFKKYKFHP</sequence>
<dbReference type="Proteomes" id="UP001566132">
    <property type="component" value="Unassembled WGS sequence"/>
</dbReference>
<feature type="signal peptide" evidence="1">
    <location>
        <begin position="1"/>
        <end position="26"/>
    </location>
</feature>
<protein>
    <submittedName>
        <fullName evidence="2">Uncharacterized protein</fullName>
    </submittedName>
</protein>
<name>A0ABD1ELX8_HYPHA</name>
<accession>A0ABD1ELX8</accession>
<evidence type="ECO:0000313" key="2">
    <source>
        <dbReference type="EMBL" id="KAL1497346.1"/>
    </source>
</evidence>